<reference evidence="2 3" key="1">
    <citation type="submission" date="2018-06" db="EMBL/GenBank/DDBJ databases">
        <title>Genomic Encyclopedia of Archaeal and Bacterial Type Strains, Phase II (KMG-II): from individual species to whole genera.</title>
        <authorList>
            <person name="Goeker M."/>
        </authorList>
    </citation>
    <scope>NUCLEOTIDE SEQUENCE [LARGE SCALE GENOMIC DNA]</scope>
    <source>
        <strain evidence="2 3">DSM 23857</strain>
    </source>
</reference>
<keyword evidence="2" id="KW-0808">Transferase</keyword>
<accession>A0A327R4S2</accession>
<dbReference type="OrthoDB" id="1321649at2"/>
<dbReference type="InterPro" id="IPR041633">
    <property type="entry name" value="Polbeta"/>
</dbReference>
<gene>
    <name evidence="2" type="ORF">LX64_01541</name>
</gene>
<dbReference type="SUPFAM" id="SSF81301">
    <property type="entry name" value="Nucleotidyltransferase"/>
    <property type="match status" value="1"/>
</dbReference>
<dbReference type="PANTHER" id="PTHR33933">
    <property type="entry name" value="NUCLEOTIDYLTRANSFERASE"/>
    <property type="match status" value="1"/>
</dbReference>
<dbReference type="Pfam" id="PF18765">
    <property type="entry name" value="Polbeta"/>
    <property type="match status" value="1"/>
</dbReference>
<organism evidence="2 3">
    <name type="scientific">Chitinophaga skermanii</name>
    <dbReference type="NCBI Taxonomy" id="331697"/>
    <lineage>
        <taxon>Bacteria</taxon>
        <taxon>Pseudomonadati</taxon>
        <taxon>Bacteroidota</taxon>
        <taxon>Chitinophagia</taxon>
        <taxon>Chitinophagales</taxon>
        <taxon>Chitinophagaceae</taxon>
        <taxon>Chitinophaga</taxon>
    </lineage>
</organism>
<feature type="domain" description="Polymerase beta nucleotidyltransferase" evidence="1">
    <location>
        <begin position="8"/>
        <end position="104"/>
    </location>
</feature>
<dbReference type="GO" id="GO:0016740">
    <property type="term" value="F:transferase activity"/>
    <property type="evidence" value="ECO:0007669"/>
    <property type="project" value="UniProtKB-KW"/>
</dbReference>
<dbReference type="RefSeq" id="WP_111596981.1">
    <property type="nucleotide sequence ID" value="NZ_QLLL01000002.1"/>
</dbReference>
<proteinExistence type="predicted"/>
<dbReference type="AlphaFoldDB" id="A0A327R4S2"/>
<dbReference type="PANTHER" id="PTHR33933:SF1">
    <property type="entry name" value="PROTEIN ADENYLYLTRANSFERASE MNTA-RELATED"/>
    <property type="match status" value="1"/>
</dbReference>
<evidence type="ECO:0000259" key="1">
    <source>
        <dbReference type="Pfam" id="PF18765"/>
    </source>
</evidence>
<keyword evidence="3" id="KW-1185">Reference proteome</keyword>
<dbReference type="EMBL" id="QLLL01000002">
    <property type="protein sequence ID" value="RAJ08887.1"/>
    <property type="molecule type" value="Genomic_DNA"/>
</dbReference>
<dbReference type="Gene3D" id="3.30.460.10">
    <property type="entry name" value="Beta Polymerase, domain 2"/>
    <property type="match status" value="1"/>
</dbReference>
<dbReference type="InterPro" id="IPR052548">
    <property type="entry name" value="Type_VII_TA_antitoxin"/>
</dbReference>
<dbReference type="CDD" id="cd05403">
    <property type="entry name" value="NT_KNTase_like"/>
    <property type="match status" value="1"/>
</dbReference>
<evidence type="ECO:0000313" key="3">
    <source>
        <dbReference type="Proteomes" id="UP000249547"/>
    </source>
</evidence>
<comment type="caution">
    <text evidence="2">The sequence shown here is derived from an EMBL/GenBank/DDBJ whole genome shotgun (WGS) entry which is preliminary data.</text>
</comment>
<evidence type="ECO:0000313" key="2">
    <source>
        <dbReference type="EMBL" id="RAJ08887.1"/>
    </source>
</evidence>
<sequence>MLSTIDIEKIVARLVEELNPEKIIVFGSYAKGTAKATSDLDLYIIQQTRVPMRQRTMQILPMLQHYYVKIDAHVFTPAEVQADRNQRYSFANCVMRTGKVLYEKAVVESIC</sequence>
<dbReference type="Proteomes" id="UP000249547">
    <property type="component" value="Unassembled WGS sequence"/>
</dbReference>
<protein>
    <submittedName>
        <fullName evidence="2">Nucleotidyltransferase-like protein</fullName>
    </submittedName>
</protein>
<dbReference type="InterPro" id="IPR043519">
    <property type="entry name" value="NT_sf"/>
</dbReference>
<name>A0A327R4S2_9BACT</name>